<evidence type="ECO:0000256" key="1">
    <source>
        <dbReference type="SAM" id="SignalP"/>
    </source>
</evidence>
<keyword evidence="1" id="KW-0732">Signal</keyword>
<evidence type="ECO:0000313" key="3">
    <source>
        <dbReference type="Proteomes" id="UP001444146"/>
    </source>
</evidence>
<name>A0ABV0HFQ2_9ENTR</name>
<accession>A0ABV0HFQ2</accession>
<protein>
    <submittedName>
        <fullName evidence="2">Type 1 fimbrial protein</fullName>
    </submittedName>
</protein>
<evidence type="ECO:0000313" key="2">
    <source>
        <dbReference type="EMBL" id="MEO3989075.1"/>
    </source>
</evidence>
<proteinExistence type="predicted"/>
<dbReference type="Proteomes" id="UP001444146">
    <property type="component" value="Unassembled WGS sequence"/>
</dbReference>
<reference evidence="2 3" key="1">
    <citation type="submission" date="2024-01" db="EMBL/GenBank/DDBJ databases">
        <title>Pseudocitrobacter sp. Endophytic strain Cyp-38L.</title>
        <authorList>
            <person name="Amer M.A."/>
            <person name="Hamed S.M."/>
        </authorList>
    </citation>
    <scope>NUCLEOTIDE SEQUENCE [LARGE SCALE GENOMIC DNA]</scope>
    <source>
        <strain evidence="2 3">Cyp38S</strain>
    </source>
</reference>
<comment type="caution">
    <text evidence="2">The sequence shown here is derived from an EMBL/GenBank/DDBJ whole genome shotgun (WGS) entry which is preliminary data.</text>
</comment>
<dbReference type="EMBL" id="JAYMYY010000001">
    <property type="protein sequence ID" value="MEO3989075.1"/>
    <property type="molecule type" value="Genomic_DNA"/>
</dbReference>
<organism evidence="2 3">
    <name type="scientific">Pseudocitrobacter cyperus</name>
    <dbReference type="NCBI Taxonomy" id="3112843"/>
    <lineage>
        <taxon>Bacteria</taxon>
        <taxon>Pseudomonadati</taxon>
        <taxon>Pseudomonadota</taxon>
        <taxon>Gammaproteobacteria</taxon>
        <taxon>Enterobacterales</taxon>
        <taxon>Enterobacteriaceae</taxon>
        <taxon>Pseudocitrobacter</taxon>
    </lineage>
</organism>
<gene>
    <name evidence="2" type="ORF">VSR74_04460</name>
</gene>
<sequence>MKAFIGNTLFMLCLTPAFCIDAFAGTERQTNSGVIHFRGQIVEEACAVNPTSHNVNVSCFRDGQRRNKSVSVGALAGGETQHLQDATMNLTWLNTQKTLAVISVQYQ</sequence>
<feature type="signal peptide" evidence="1">
    <location>
        <begin position="1"/>
        <end position="24"/>
    </location>
</feature>
<feature type="chain" id="PRO_5045610300" evidence="1">
    <location>
        <begin position="25"/>
        <end position="107"/>
    </location>
</feature>
<keyword evidence="3" id="KW-1185">Reference proteome</keyword>
<dbReference type="RefSeq" id="WP_347793592.1">
    <property type="nucleotide sequence ID" value="NZ_JAYMYY010000001.1"/>
</dbReference>